<comment type="catalytic activity">
    <reaction evidence="8 9">
        <text>GTP + H2O = GDP + phosphate + H(+)</text>
        <dbReference type="Rhea" id="RHEA:19669"/>
        <dbReference type="ChEBI" id="CHEBI:15377"/>
        <dbReference type="ChEBI" id="CHEBI:15378"/>
        <dbReference type="ChEBI" id="CHEBI:37565"/>
        <dbReference type="ChEBI" id="CHEBI:43474"/>
        <dbReference type="ChEBI" id="CHEBI:58189"/>
        <dbReference type="EC" id="3.6.5.4"/>
    </reaction>
</comment>
<feature type="region of interest" description="Disordered" evidence="10">
    <location>
        <begin position="486"/>
        <end position="548"/>
    </location>
</feature>
<dbReference type="RefSeq" id="WP_127780904.1">
    <property type="nucleotide sequence ID" value="NZ_SADD01000011.1"/>
</dbReference>
<dbReference type="InterPro" id="IPR013822">
    <property type="entry name" value="Signal_recog_particl_SRP54_hlx"/>
</dbReference>
<evidence type="ECO:0000256" key="2">
    <source>
        <dbReference type="ARBA" id="ARBA00022741"/>
    </source>
</evidence>
<feature type="binding site" evidence="9">
    <location>
        <begin position="258"/>
        <end position="261"/>
    </location>
    <ligand>
        <name>GTP</name>
        <dbReference type="ChEBI" id="CHEBI:37565"/>
    </ligand>
</feature>
<feature type="compositionally biased region" description="Gly residues" evidence="10">
    <location>
        <begin position="486"/>
        <end position="495"/>
    </location>
</feature>
<evidence type="ECO:0000313" key="12">
    <source>
        <dbReference type="EMBL" id="RVU42677.1"/>
    </source>
</evidence>
<keyword evidence="6 9" id="KW-0733">Signal recognition particle</keyword>
<accession>A0ABY0CQA6</accession>
<dbReference type="Pfam" id="PF02881">
    <property type="entry name" value="SRP54_N"/>
    <property type="match status" value="1"/>
</dbReference>
<dbReference type="InterPro" id="IPR004780">
    <property type="entry name" value="SRP"/>
</dbReference>
<evidence type="ECO:0000256" key="5">
    <source>
        <dbReference type="ARBA" id="ARBA00023134"/>
    </source>
</evidence>
<keyword evidence="9" id="KW-0963">Cytoplasm</keyword>
<dbReference type="PANTHER" id="PTHR11564:SF5">
    <property type="entry name" value="SIGNAL RECOGNITION PARTICLE SUBUNIT SRP54"/>
    <property type="match status" value="1"/>
</dbReference>
<keyword evidence="5 9" id="KW-0342">GTP-binding</keyword>
<dbReference type="SMART" id="SM00962">
    <property type="entry name" value="SRP54"/>
    <property type="match status" value="1"/>
</dbReference>
<evidence type="ECO:0000256" key="3">
    <source>
        <dbReference type="ARBA" id="ARBA00022801"/>
    </source>
</evidence>
<dbReference type="Pfam" id="PF02978">
    <property type="entry name" value="SRP_SPB"/>
    <property type="match status" value="1"/>
</dbReference>
<dbReference type="InterPro" id="IPR027417">
    <property type="entry name" value="P-loop_NTPase"/>
</dbReference>
<evidence type="ECO:0000256" key="10">
    <source>
        <dbReference type="SAM" id="MobiDB-lite"/>
    </source>
</evidence>
<dbReference type="InterPro" id="IPR042101">
    <property type="entry name" value="SRP54_N_sf"/>
</dbReference>
<keyword evidence="4 9" id="KW-0694">RNA-binding</keyword>
<dbReference type="PROSITE" id="PS00300">
    <property type="entry name" value="SRP54"/>
    <property type="match status" value="1"/>
</dbReference>
<comment type="function">
    <text evidence="9">Involved in targeting and insertion of nascent membrane proteins into the cytoplasmic membrane. Binds to the hydrophobic signal sequence of the ribosome-nascent chain (RNC) as it emerges from the ribosomes. The SRP-RNC complex is then targeted to the cytoplasmic membrane where it interacts with the SRP receptor FtsY.</text>
</comment>
<evidence type="ECO:0000313" key="13">
    <source>
        <dbReference type="Proteomes" id="UP000282926"/>
    </source>
</evidence>
<sequence>MFDVVAKGFRDVRMRFEGKRELTEENIDEALKDIRRSMLEADVNFRIAKDFIGRVKDKALGEVVKVKAKGSQGKMEVSPGDHFVKICHDELEALMGPVDSSIVFANPRVGPTKIMMVGLQGSGKTTTTGKLAKLLMDQHGKKPLLVGADVYRPAAIEQLRVLGEQLGVPVHAVEGGDPVKVCNDAVALAKEKDRDVILFDTAGRLAVDDVLMNELEQIVSTTTPENIFLVADAMIGQDAVNTAKEFNSRLEIDGFIMTKLDGDARGGAALSIKEVTGKPIKFIGVGEKLDDLEEFRPEGLANRILGFGDVMGLMNKFERSLSEEDAQRAEKDAMRMLSGEFDFNDFYNQLEQISKLGSMNELMEMMPFFGGGMPADANIDDSELSKIRAIIQSMTTREKKDPDLLTRQPGRVRRIAKGSGSDKEKVEQVIQQFNMMRGMMQQFSSMGGGGLLGKIPGLKQLNQLRGMKDMDMSSILGDLMGGAGGGGGPGGGLSGLPGFDGPNLPPGYSPPGGRLLGSSKGTKSKSLSANKRKRKRRTVKQARKKNKK</sequence>
<dbReference type="InterPro" id="IPR000897">
    <property type="entry name" value="SRP54_GTPase_dom"/>
</dbReference>
<feature type="binding site" evidence="9">
    <location>
        <begin position="118"/>
        <end position="125"/>
    </location>
    <ligand>
        <name>GTP</name>
        <dbReference type="ChEBI" id="CHEBI:37565"/>
    </ligand>
</feature>
<dbReference type="Proteomes" id="UP000282926">
    <property type="component" value="Unassembled WGS sequence"/>
</dbReference>
<keyword evidence="3 9" id="KW-0378">Hydrolase</keyword>
<name>A0ABY0CQA6_9DELT</name>
<evidence type="ECO:0000256" key="6">
    <source>
        <dbReference type="ARBA" id="ARBA00023135"/>
    </source>
</evidence>
<dbReference type="Pfam" id="PF00448">
    <property type="entry name" value="SRP54"/>
    <property type="match status" value="1"/>
</dbReference>
<dbReference type="CDD" id="cd18539">
    <property type="entry name" value="SRP_G"/>
    <property type="match status" value="1"/>
</dbReference>
<dbReference type="Gene3D" id="1.20.120.140">
    <property type="entry name" value="Signal recognition particle SRP54, nucleotide-binding domain"/>
    <property type="match status" value="1"/>
</dbReference>
<dbReference type="InterPro" id="IPR036891">
    <property type="entry name" value="Signal_recog_part_SRP54_M_sf"/>
</dbReference>
<evidence type="ECO:0000256" key="1">
    <source>
        <dbReference type="ARBA" id="ARBA00005450"/>
    </source>
</evidence>
<gene>
    <name evidence="9" type="primary">ffh</name>
    <name evidence="12" type="ORF">EA187_15380</name>
</gene>
<dbReference type="SUPFAM" id="SSF47446">
    <property type="entry name" value="Signal peptide-binding domain"/>
    <property type="match status" value="1"/>
</dbReference>
<dbReference type="SMART" id="SM00382">
    <property type="entry name" value="AAA"/>
    <property type="match status" value="1"/>
</dbReference>
<dbReference type="Gene3D" id="1.10.260.30">
    <property type="entry name" value="Signal recognition particle, SRP54 subunit, M-domain"/>
    <property type="match status" value="1"/>
</dbReference>
<comment type="caution">
    <text evidence="12">The sequence shown here is derived from an EMBL/GenBank/DDBJ whole genome shotgun (WGS) entry which is preliminary data.</text>
</comment>
<evidence type="ECO:0000259" key="11">
    <source>
        <dbReference type="PROSITE" id="PS00300"/>
    </source>
</evidence>
<dbReference type="Gene3D" id="3.40.50.300">
    <property type="entry name" value="P-loop containing nucleotide triphosphate hydrolases"/>
    <property type="match status" value="1"/>
</dbReference>
<feature type="domain" description="SRP54-type proteins GTP-binding" evidence="11">
    <location>
        <begin position="279"/>
        <end position="292"/>
    </location>
</feature>
<dbReference type="EC" id="3.6.5.4" evidence="9"/>
<comment type="similarity">
    <text evidence="1 9">Belongs to the GTP-binding SRP family. SRP54 subfamily.</text>
</comment>
<feature type="binding site" evidence="9">
    <location>
        <begin position="200"/>
        <end position="204"/>
    </location>
    <ligand>
        <name>GTP</name>
        <dbReference type="ChEBI" id="CHEBI:37565"/>
    </ligand>
</feature>
<comment type="domain">
    <text evidence="9">Composed of three domains: the N-terminal N domain, which is responsible for interactions with the ribosome, the central G domain, which binds GTP, and the C-terminal M domain, which binds the RNA and the signal sequence of the RNC.</text>
</comment>
<organism evidence="12 13">
    <name type="scientific">Lujinxingia sediminis</name>
    <dbReference type="NCBI Taxonomy" id="2480984"/>
    <lineage>
        <taxon>Bacteria</taxon>
        <taxon>Deltaproteobacteria</taxon>
        <taxon>Bradymonadales</taxon>
        <taxon>Lujinxingiaceae</taxon>
        <taxon>Lujinxingia</taxon>
    </lineage>
</organism>
<dbReference type="InterPro" id="IPR004125">
    <property type="entry name" value="Signal_recog_particle_SRP54_M"/>
</dbReference>
<feature type="compositionally biased region" description="Low complexity" evidence="10">
    <location>
        <begin position="512"/>
        <end position="528"/>
    </location>
</feature>
<comment type="subcellular location">
    <subcellularLocation>
        <location evidence="9">Cytoplasm</location>
    </subcellularLocation>
    <text evidence="9">The SRP-RNC complex is targeted to the cytoplasmic membrane.</text>
</comment>
<keyword evidence="2 9" id="KW-0547">Nucleotide-binding</keyword>
<dbReference type="PANTHER" id="PTHR11564">
    <property type="entry name" value="SIGNAL RECOGNITION PARTICLE 54K PROTEIN SRP54"/>
    <property type="match status" value="1"/>
</dbReference>
<reference evidence="12 13" key="1">
    <citation type="submission" date="2019-01" db="EMBL/GenBank/DDBJ databases">
        <title>Lujinxingia litoralis gen. nov., sp. nov. and Lujinxingia sediminis gen. nov., sp. nov., new members in the order Bradymonadales, isolated from coastal sediment.</title>
        <authorList>
            <person name="Li C.-M."/>
        </authorList>
    </citation>
    <scope>NUCLEOTIDE SEQUENCE [LARGE SCALE GENOMIC DNA]</scope>
    <source>
        <strain evidence="12 13">SEH01</strain>
    </source>
</reference>
<proteinExistence type="inferred from homology"/>
<evidence type="ECO:0000256" key="9">
    <source>
        <dbReference type="HAMAP-Rule" id="MF_00306"/>
    </source>
</evidence>
<dbReference type="HAMAP" id="MF_00306">
    <property type="entry name" value="SRP54"/>
    <property type="match status" value="1"/>
</dbReference>
<keyword evidence="7 9" id="KW-0687">Ribonucleoprotein</keyword>
<evidence type="ECO:0000256" key="4">
    <source>
        <dbReference type="ARBA" id="ARBA00022884"/>
    </source>
</evidence>
<evidence type="ECO:0000256" key="8">
    <source>
        <dbReference type="ARBA" id="ARBA00048027"/>
    </source>
</evidence>
<dbReference type="EMBL" id="SADD01000011">
    <property type="protein sequence ID" value="RVU42677.1"/>
    <property type="molecule type" value="Genomic_DNA"/>
</dbReference>
<dbReference type="InterPro" id="IPR022941">
    <property type="entry name" value="SRP54"/>
</dbReference>
<evidence type="ECO:0000256" key="7">
    <source>
        <dbReference type="ARBA" id="ARBA00023274"/>
    </source>
</evidence>
<protein>
    <recommendedName>
        <fullName evidence="9">Signal recognition particle protein</fullName>
        <ecNumber evidence="9">3.6.5.4</ecNumber>
    </recommendedName>
    <alternativeName>
        <fullName evidence="9">Fifty-four homolog</fullName>
    </alternativeName>
</protein>
<feature type="compositionally biased region" description="Basic residues" evidence="10">
    <location>
        <begin position="530"/>
        <end position="548"/>
    </location>
</feature>
<dbReference type="InterPro" id="IPR003593">
    <property type="entry name" value="AAA+_ATPase"/>
</dbReference>
<dbReference type="NCBIfam" id="TIGR00959">
    <property type="entry name" value="ffh"/>
    <property type="match status" value="1"/>
</dbReference>
<keyword evidence="13" id="KW-1185">Reference proteome</keyword>
<dbReference type="SMART" id="SM00963">
    <property type="entry name" value="SRP54_N"/>
    <property type="match status" value="1"/>
</dbReference>
<comment type="subunit">
    <text evidence="9">Part of the signal recognition particle protein translocation system, which is composed of SRP and FtsY.</text>
</comment>
<dbReference type="SUPFAM" id="SSF52540">
    <property type="entry name" value="P-loop containing nucleoside triphosphate hydrolases"/>
    <property type="match status" value="1"/>
</dbReference>